<keyword evidence="1" id="KW-0732">Signal</keyword>
<dbReference type="InterPro" id="IPR007280">
    <property type="entry name" value="Peptidase_C_arc/bac"/>
</dbReference>
<accession>A0ABT8DR72</accession>
<dbReference type="Proteomes" id="UP001228044">
    <property type="component" value="Unassembled WGS sequence"/>
</dbReference>
<name>A0ABT8DR72_9BURK</name>
<gene>
    <name evidence="3" type="ORF">QWJ38_04535</name>
</gene>
<organism evidence="3 4">
    <name type="scientific">Roseateles violae</name>
    <dbReference type="NCBI Taxonomy" id="3058042"/>
    <lineage>
        <taxon>Bacteria</taxon>
        <taxon>Pseudomonadati</taxon>
        <taxon>Pseudomonadota</taxon>
        <taxon>Betaproteobacteria</taxon>
        <taxon>Burkholderiales</taxon>
        <taxon>Sphaerotilaceae</taxon>
        <taxon>Roseateles</taxon>
    </lineage>
</organism>
<dbReference type="Gene3D" id="2.60.120.380">
    <property type="match status" value="1"/>
</dbReference>
<evidence type="ECO:0000259" key="2">
    <source>
        <dbReference type="Pfam" id="PF04151"/>
    </source>
</evidence>
<feature type="domain" description="Peptidase C-terminal archaeal/bacterial" evidence="2">
    <location>
        <begin position="66"/>
        <end position="129"/>
    </location>
</feature>
<feature type="signal peptide" evidence="1">
    <location>
        <begin position="1"/>
        <end position="29"/>
    </location>
</feature>
<dbReference type="RefSeq" id="WP_290357845.1">
    <property type="nucleotide sequence ID" value="NZ_JAUHHC010000001.1"/>
</dbReference>
<feature type="chain" id="PRO_5046902907" evidence="1">
    <location>
        <begin position="30"/>
        <end position="210"/>
    </location>
</feature>
<proteinExistence type="predicted"/>
<reference evidence="3 4" key="1">
    <citation type="submission" date="2023-06" db="EMBL/GenBank/DDBJ databases">
        <title>Pelomonas sp. PFR6 16S ribosomal RNA gene Genome sequencing and assembly.</title>
        <authorList>
            <person name="Woo H."/>
        </authorList>
    </citation>
    <scope>NUCLEOTIDE SEQUENCE [LARGE SCALE GENOMIC DNA]</scope>
    <source>
        <strain evidence="3 4">PFR6</strain>
    </source>
</reference>
<dbReference type="Pfam" id="PF04151">
    <property type="entry name" value="PPC"/>
    <property type="match status" value="1"/>
</dbReference>
<evidence type="ECO:0000313" key="4">
    <source>
        <dbReference type="Proteomes" id="UP001228044"/>
    </source>
</evidence>
<protein>
    <submittedName>
        <fullName evidence="3">Pre-peptidase C-terminal domain-containing protein</fullName>
    </submittedName>
</protein>
<keyword evidence="4" id="KW-1185">Reference proteome</keyword>
<comment type="caution">
    <text evidence="3">The sequence shown here is derived from an EMBL/GenBank/DDBJ whole genome shotgun (WGS) entry which is preliminary data.</text>
</comment>
<evidence type="ECO:0000313" key="3">
    <source>
        <dbReference type="EMBL" id="MDN3919545.1"/>
    </source>
</evidence>
<dbReference type="EMBL" id="JAUHHC010000001">
    <property type="protein sequence ID" value="MDN3919545.1"/>
    <property type="molecule type" value="Genomic_DNA"/>
</dbReference>
<sequence>MAPVLGSRMRRPLAAIVPLLAGLSGTAWAVNETEPNDAWAAAQSLVNASGDFVIDGSRSFANPSDDFFSFMVRGSGVLRIESSSSDAAADSIMGLFNSGGTLLASNDDGSGSMSTIVFNISAPGTYSIGFSGYNPGLLSCTGTVTSCYDTDNDLVFDTFVAGGGAGGSTGWDYRISLSGVALVPEPQAALLFLPGLAALALLRRRRDPAR</sequence>
<evidence type="ECO:0000256" key="1">
    <source>
        <dbReference type="SAM" id="SignalP"/>
    </source>
</evidence>